<evidence type="ECO:0000256" key="2">
    <source>
        <dbReference type="ARBA" id="ARBA00022833"/>
    </source>
</evidence>
<gene>
    <name evidence="4" type="ORF">CERZMDRAFT_59688</name>
</gene>
<keyword evidence="2" id="KW-0862">Zinc</keyword>
<evidence type="ECO:0000313" key="4">
    <source>
        <dbReference type="EMBL" id="KAF2211745.1"/>
    </source>
</evidence>
<keyword evidence="5" id="KW-1185">Reference proteome</keyword>
<organism evidence="4 5">
    <name type="scientific">Cercospora zeae-maydis SCOH1-5</name>
    <dbReference type="NCBI Taxonomy" id="717836"/>
    <lineage>
        <taxon>Eukaryota</taxon>
        <taxon>Fungi</taxon>
        <taxon>Dikarya</taxon>
        <taxon>Ascomycota</taxon>
        <taxon>Pezizomycotina</taxon>
        <taxon>Dothideomycetes</taxon>
        <taxon>Dothideomycetidae</taxon>
        <taxon>Mycosphaerellales</taxon>
        <taxon>Mycosphaerellaceae</taxon>
        <taxon>Cercospora</taxon>
    </lineage>
</organism>
<feature type="region of interest" description="Disordered" evidence="3">
    <location>
        <begin position="22"/>
        <end position="46"/>
    </location>
</feature>
<dbReference type="EMBL" id="ML992675">
    <property type="protein sequence ID" value="KAF2211745.1"/>
    <property type="molecule type" value="Genomic_DNA"/>
</dbReference>
<keyword evidence="1" id="KW-0479">Metal-binding</keyword>
<accession>A0A6A6FEC6</accession>
<dbReference type="PANTHER" id="PTHR46771">
    <property type="entry name" value="DETERIN"/>
    <property type="match status" value="1"/>
</dbReference>
<dbReference type="Pfam" id="PF00653">
    <property type="entry name" value="BIR"/>
    <property type="match status" value="2"/>
</dbReference>
<evidence type="ECO:0000256" key="1">
    <source>
        <dbReference type="ARBA" id="ARBA00022723"/>
    </source>
</evidence>
<name>A0A6A6FEC6_9PEZI</name>
<dbReference type="PANTHER" id="PTHR46771:SF5">
    <property type="entry name" value="DETERIN"/>
    <property type="match status" value="1"/>
</dbReference>
<dbReference type="InterPro" id="IPR051190">
    <property type="entry name" value="Baculoviral_IAP"/>
</dbReference>
<evidence type="ECO:0000256" key="3">
    <source>
        <dbReference type="SAM" id="MobiDB-lite"/>
    </source>
</evidence>
<dbReference type="Proteomes" id="UP000799539">
    <property type="component" value="Unassembled WGS sequence"/>
</dbReference>
<dbReference type="SUPFAM" id="SSF57924">
    <property type="entry name" value="Inhibitor of apoptosis (IAP) repeat"/>
    <property type="match status" value="2"/>
</dbReference>
<dbReference type="CDD" id="cd00022">
    <property type="entry name" value="BIR"/>
    <property type="match status" value="2"/>
</dbReference>
<evidence type="ECO:0008006" key="6">
    <source>
        <dbReference type="Google" id="ProtNLM"/>
    </source>
</evidence>
<reference evidence="4" key="1">
    <citation type="journal article" date="2020" name="Stud. Mycol.">
        <title>101 Dothideomycetes genomes: a test case for predicting lifestyles and emergence of pathogens.</title>
        <authorList>
            <person name="Haridas S."/>
            <person name="Albert R."/>
            <person name="Binder M."/>
            <person name="Bloem J."/>
            <person name="Labutti K."/>
            <person name="Salamov A."/>
            <person name="Andreopoulos B."/>
            <person name="Baker S."/>
            <person name="Barry K."/>
            <person name="Bills G."/>
            <person name="Bluhm B."/>
            <person name="Cannon C."/>
            <person name="Castanera R."/>
            <person name="Culley D."/>
            <person name="Daum C."/>
            <person name="Ezra D."/>
            <person name="Gonzalez J."/>
            <person name="Henrissat B."/>
            <person name="Kuo A."/>
            <person name="Liang C."/>
            <person name="Lipzen A."/>
            <person name="Lutzoni F."/>
            <person name="Magnuson J."/>
            <person name="Mondo S."/>
            <person name="Nolan M."/>
            <person name="Ohm R."/>
            <person name="Pangilinan J."/>
            <person name="Park H.-J."/>
            <person name="Ramirez L."/>
            <person name="Alfaro M."/>
            <person name="Sun H."/>
            <person name="Tritt A."/>
            <person name="Yoshinaga Y."/>
            <person name="Zwiers L.-H."/>
            <person name="Turgeon B."/>
            <person name="Goodwin S."/>
            <person name="Spatafora J."/>
            <person name="Crous P."/>
            <person name="Grigoriev I."/>
        </authorList>
    </citation>
    <scope>NUCLEOTIDE SEQUENCE</scope>
    <source>
        <strain evidence="4">SCOH1-5</strain>
    </source>
</reference>
<dbReference type="OrthoDB" id="2196114at2759"/>
<feature type="non-terminal residue" evidence="4">
    <location>
        <position position="217"/>
    </location>
</feature>
<dbReference type="PROSITE" id="PS50143">
    <property type="entry name" value="BIR_REPEAT_2"/>
    <property type="match status" value="2"/>
</dbReference>
<dbReference type="GO" id="GO:0046872">
    <property type="term" value="F:metal ion binding"/>
    <property type="evidence" value="ECO:0007669"/>
    <property type="project" value="UniProtKB-KW"/>
</dbReference>
<feature type="compositionally biased region" description="Basic residues" evidence="3">
    <location>
        <begin position="27"/>
        <end position="40"/>
    </location>
</feature>
<dbReference type="InterPro" id="IPR001370">
    <property type="entry name" value="BIR_rpt"/>
</dbReference>
<proteinExistence type="predicted"/>
<dbReference type="AlphaFoldDB" id="A0A6A6FEC6"/>
<dbReference type="SMART" id="SM00238">
    <property type="entry name" value="BIR"/>
    <property type="match status" value="2"/>
</dbReference>
<dbReference type="Gene3D" id="1.10.1170.10">
    <property type="entry name" value="Inhibitor Of Apoptosis Protein (2mihbC-IAP-1), Chain A"/>
    <property type="match status" value="2"/>
</dbReference>
<evidence type="ECO:0000313" key="5">
    <source>
        <dbReference type="Proteomes" id="UP000799539"/>
    </source>
</evidence>
<protein>
    <recommendedName>
        <fullName evidence="6">Inhibitor of apoptosis repeat-containing protein</fullName>
    </recommendedName>
</protein>
<sequence>MALAPVSSEMSSFVGRLATFEQPQQLTKRRGSSNTTKRKAGNTVEWPHVNPSKEALARAGFFYRPASDSNDNVQCFHCSVKLDGWEETDDPISEHLAHSNYCAWATAISVTRDEDSTQVAETRDPMGEELYTARKQTFTTGAGWPHESKKGWKCKVAKLVEAGWCWDPSPEGDEPDGVTCFYCNLSLDGWEPKDDPFVEHQRREPQCPFFALVEHYH</sequence>